<dbReference type="Proteomes" id="UP000193926">
    <property type="component" value="Unassembled WGS sequence"/>
</dbReference>
<dbReference type="EMBL" id="JFKC01000051">
    <property type="protein sequence ID" value="OSQ42268.1"/>
    <property type="molecule type" value="Genomic_DNA"/>
</dbReference>
<accession>A0A1X4N7Q3</accession>
<dbReference type="AlphaFoldDB" id="A0A1X4N7Q3"/>
<name>A0A1X4N7Q3_9RHOB</name>
<sequence length="107" mass="11778">MTDDPIDLDGRRTVVGRHETEMRRRPANDTPSLVPSAQPHLGSLEDQMLAEPARISFDPTNRSFGSTDLIPVAEARRIEQVAPVSGSFHGRSADVLEMEVRVDVRGS</sequence>
<proteinExistence type="predicted"/>
<evidence type="ECO:0000256" key="1">
    <source>
        <dbReference type="SAM" id="MobiDB-lite"/>
    </source>
</evidence>
<feature type="region of interest" description="Disordered" evidence="1">
    <location>
        <begin position="1"/>
        <end position="39"/>
    </location>
</feature>
<evidence type="ECO:0000313" key="3">
    <source>
        <dbReference type="Proteomes" id="UP000193926"/>
    </source>
</evidence>
<gene>
    <name evidence="2" type="ORF">MGEO_20690</name>
</gene>
<comment type="caution">
    <text evidence="2">The sequence shown here is derived from an EMBL/GenBank/DDBJ whole genome shotgun (WGS) entry which is preliminary data.</text>
</comment>
<keyword evidence="3" id="KW-1185">Reference proteome</keyword>
<dbReference type="RefSeq" id="WP_198948140.1">
    <property type="nucleotide sequence ID" value="NZ_JFKC01000051.1"/>
</dbReference>
<organism evidence="2 3">
    <name type="scientific">Marivita geojedonensis</name>
    <dbReference type="NCBI Taxonomy" id="1123756"/>
    <lineage>
        <taxon>Bacteria</taxon>
        <taxon>Pseudomonadati</taxon>
        <taxon>Pseudomonadota</taxon>
        <taxon>Alphaproteobacteria</taxon>
        <taxon>Rhodobacterales</taxon>
        <taxon>Roseobacteraceae</taxon>
        <taxon>Marivita</taxon>
    </lineage>
</organism>
<evidence type="ECO:0000313" key="2">
    <source>
        <dbReference type="EMBL" id="OSQ42268.1"/>
    </source>
</evidence>
<protein>
    <submittedName>
        <fullName evidence="2">Uncharacterized protein</fullName>
    </submittedName>
</protein>
<reference evidence="2 3" key="1">
    <citation type="submission" date="2014-03" db="EMBL/GenBank/DDBJ databases">
        <title>The draft genome sequence of Marivita geojedonensis KCTC 23882.</title>
        <authorList>
            <person name="Lai Q."/>
            <person name="Shao Z."/>
        </authorList>
    </citation>
    <scope>NUCLEOTIDE SEQUENCE [LARGE SCALE GENOMIC DNA]</scope>
    <source>
        <strain evidence="2 3">DPG-138</strain>
    </source>
</reference>
<feature type="compositionally biased region" description="Basic and acidic residues" evidence="1">
    <location>
        <begin position="8"/>
        <end position="27"/>
    </location>
</feature>
<dbReference type="STRING" id="1123756.MGEO_20690"/>